<reference evidence="9" key="2">
    <citation type="submission" date="2025-05" db="UniProtKB">
        <authorList>
            <consortium name="RefSeq"/>
        </authorList>
    </citation>
    <scope>IDENTIFICATION</scope>
</reference>
<evidence type="ECO:0000313" key="7">
    <source>
        <dbReference type="EMBL" id="ACY92599.1"/>
    </source>
</evidence>
<evidence type="ECO:0000256" key="4">
    <source>
        <dbReference type="ARBA" id="ARBA00022525"/>
    </source>
</evidence>
<dbReference type="EMBL" id="GU076070">
    <property type="protein sequence ID" value="ACY92599.1"/>
    <property type="molecule type" value="mRNA"/>
</dbReference>
<reference evidence="7" key="1">
    <citation type="submission" date="2009-10" db="EMBL/GenBank/DDBJ databases">
        <authorList>
            <person name="Freeman R.M.Jr."/>
            <person name="Wu M.M."/>
            <person name="Gerhart J.J."/>
        </authorList>
    </citation>
    <scope>NUCLEOTIDE SEQUENCE</scope>
</reference>
<accession>D1LX93</accession>
<dbReference type="Proteomes" id="UP000694865">
    <property type="component" value="Unplaced"/>
</dbReference>
<dbReference type="RefSeq" id="NP_001161613.1">
    <property type="nucleotide sequence ID" value="NM_001168141.1"/>
</dbReference>
<dbReference type="GO" id="GO:0030514">
    <property type="term" value="P:negative regulation of BMP signaling pathway"/>
    <property type="evidence" value="ECO:0007669"/>
    <property type="project" value="InterPro"/>
</dbReference>
<keyword evidence="4" id="KW-0964">Secreted</keyword>
<dbReference type="GeneID" id="100313683"/>
<keyword evidence="8" id="KW-1185">Reference proteome</keyword>
<dbReference type="InterPro" id="IPR029034">
    <property type="entry name" value="Cystine-knot_cytokine"/>
</dbReference>
<keyword evidence="5 6" id="KW-0732">Signal</keyword>
<dbReference type="GO" id="GO:0009953">
    <property type="term" value="P:dorsal/ventral pattern formation"/>
    <property type="evidence" value="ECO:0007669"/>
    <property type="project" value="TreeGrafter"/>
</dbReference>
<sequence length="232" mass="26988">MSPGGGRMSTSTKPVLVFLMLLGWSYCQPSLFLHDSPSDSSKKCRYMDLPLLDLELDQGSSYNPPQHELQNTSRLLQLLGERNFDFEYMRITRPKKKRLPVDLKLRGEIPEDIQSQNLRRMPDGTNTRVGPHSRKRFRRWLWARTHCPVRQSWKNLGKRFWPRWLKVGDCYQGQNSCSIPSGLTCLPSESTTKNVLFWACIEDRLDRKMLCRWIYVPYPIITECSCGGNCAK</sequence>
<evidence type="ECO:0000313" key="8">
    <source>
        <dbReference type="Proteomes" id="UP000694865"/>
    </source>
</evidence>
<evidence type="ECO:0000256" key="2">
    <source>
        <dbReference type="ARBA" id="ARBA00007480"/>
    </source>
</evidence>
<dbReference type="Gene3D" id="1.10.287.520">
    <property type="entry name" value="Helix hairpin bin"/>
    <property type="match status" value="1"/>
</dbReference>
<feature type="signal peptide" evidence="6 9">
    <location>
        <begin position="1"/>
        <end position="27"/>
    </location>
</feature>
<dbReference type="Gene3D" id="2.10.90.10">
    <property type="entry name" value="Cystine-knot cytokines"/>
    <property type="match status" value="1"/>
</dbReference>
<evidence type="ECO:0000256" key="3">
    <source>
        <dbReference type="ARBA" id="ARBA00022473"/>
    </source>
</evidence>
<dbReference type="GO" id="GO:0005615">
    <property type="term" value="C:extracellular space"/>
    <property type="evidence" value="ECO:0007669"/>
    <property type="project" value="TreeGrafter"/>
</dbReference>
<evidence type="ECO:0000256" key="6">
    <source>
        <dbReference type="SAM" id="SignalP"/>
    </source>
</evidence>
<protein>
    <submittedName>
        <fullName evidence="7 9">Noggin A</fullName>
    </submittedName>
</protein>
<evidence type="ECO:0000256" key="1">
    <source>
        <dbReference type="ARBA" id="ARBA00004613"/>
    </source>
</evidence>
<dbReference type="InterPro" id="IPR008717">
    <property type="entry name" value="Noggin"/>
</dbReference>
<dbReference type="KEGG" id="sko:100313683"/>
<name>D1LX93_SACKO</name>
<organism evidence="7">
    <name type="scientific">Saccoglossus kowalevskii</name>
    <name type="common">Acorn worm</name>
    <dbReference type="NCBI Taxonomy" id="10224"/>
    <lineage>
        <taxon>Eukaryota</taxon>
        <taxon>Metazoa</taxon>
        <taxon>Hemichordata</taxon>
        <taxon>Enteropneusta</taxon>
        <taxon>Harrimaniidae</taxon>
        <taxon>Saccoglossus</taxon>
    </lineage>
</organism>
<gene>
    <name evidence="9" type="primary">LOC100313683</name>
</gene>
<comment type="subcellular location">
    <subcellularLocation>
        <location evidence="1">Secreted</location>
    </subcellularLocation>
</comment>
<dbReference type="GO" id="GO:0045596">
    <property type="term" value="P:negative regulation of cell differentiation"/>
    <property type="evidence" value="ECO:0007669"/>
    <property type="project" value="InterPro"/>
</dbReference>
<dbReference type="OrthoDB" id="5950649at2759"/>
<feature type="chain" id="PRO_5003024191" evidence="6 9">
    <location>
        <begin position="28"/>
        <end position="232"/>
    </location>
</feature>
<proteinExistence type="evidence at transcript level"/>
<evidence type="ECO:0000256" key="5">
    <source>
        <dbReference type="ARBA" id="ARBA00022729"/>
    </source>
</evidence>
<dbReference type="PANTHER" id="PTHR10494:SF6">
    <property type="entry name" value="NOGGIN"/>
    <property type="match status" value="1"/>
</dbReference>
<dbReference type="Pfam" id="PF05806">
    <property type="entry name" value="Noggin"/>
    <property type="match status" value="1"/>
</dbReference>
<evidence type="ECO:0000313" key="9">
    <source>
        <dbReference type="RefSeq" id="NP_001161613.1"/>
    </source>
</evidence>
<comment type="similarity">
    <text evidence="2">Belongs to the noggin family.</text>
</comment>
<dbReference type="PANTHER" id="PTHR10494">
    <property type="entry name" value="BONE MORPHOGENETIC PROTEIN INHIBITOR, NOGGIN"/>
    <property type="match status" value="1"/>
</dbReference>
<keyword evidence="3" id="KW-0217">Developmental protein</keyword>
<dbReference type="SUPFAM" id="SSF57501">
    <property type="entry name" value="Cystine-knot cytokines"/>
    <property type="match status" value="1"/>
</dbReference>
<dbReference type="AlphaFoldDB" id="D1LX93"/>